<dbReference type="PANTHER" id="PTHR35186:SF4">
    <property type="entry name" value="PRION-INHIBITION AND PROPAGATION HELO DOMAIN-CONTAINING PROTEIN"/>
    <property type="match status" value="1"/>
</dbReference>
<reference evidence="1" key="1">
    <citation type="submission" date="2023-06" db="EMBL/GenBank/DDBJ databases">
        <title>Genome-scale phylogeny and comparative genomics of the fungal order Sordariales.</title>
        <authorList>
            <consortium name="Lawrence Berkeley National Laboratory"/>
            <person name="Hensen N."/>
            <person name="Bonometti L."/>
            <person name="Westerberg I."/>
            <person name="Brannstrom I.O."/>
            <person name="Guillou S."/>
            <person name="Cros-Aarteil S."/>
            <person name="Calhoun S."/>
            <person name="Haridas S."/>
            <person name="Kuo A."/>
            <person name="Mondo S."/>
            <person name="Pangilinan J."/>
            <person name="Riley R."/>
            <person name="Labutti K."/>
            <person name="Andreopoulos B."/>
            <person name="Lipzen A."/>
            <person name="Chen C."/>
            <person name="Yanf M."/>
            <person name="Daum C."/>
            <person name="Ng V."/>
            <person name="Clum A."/>
            <person name="Steindorff A."/>
            <person name="Ohm R."/>
            <person name="Martin F."/>
            <person name="Silar P."/>
            <person name="Natvig D."/>
            <person name="Lalanne C."/>
            <person name="Gautier V."/>
            <person name="Ament-Velasquez S.L."/>
            <person name="Kruys A."/>
            <person name="Hutchinson M.I."/>
            <person name="Powell A.J."/>
            <person name="Barry K."/>
            <person name="Miller A.N."/>
            <person name="Grigoriev I.V."/>
            <person name="Debuchy R."/>
            <person name="Gladieux P."/>
            <person name="Thoren M.H."/>
            <person name="Johannesson H."/>
        </authorList>
    </citation>
    <scope>NUCLEOTIDE SEQUENCE</scope>
    <source>
        <strain evidence="1">SMH2532-1</strain>
    </source>
</reference>
<organism evidence="1 2">
    <name type="scientific">Cercophora newfieldiana</name>
    <dbReference type="NCBI Taxonomy" id="92897"/>
    <lineage>
        <taxon>Eukaryota</taxon>
        <taxon>Fungi</taxon>
        <taxon>Dikarya</taxon>
        <taxon>Ascomycota</taxon>
        <taxon>Pezizomycotina</taxon>
        <taxon>Sordariomycetes</taxon>
        <taxon>Sordariomycetidae</taxon>
        <taxon>Sordariales</taxon>
        <taxon>Lasiosphaeriaceae</taxon>
        <taxon>Cercophora</taxon>
    </lineage>
</organism>
<evidence type="ECO:0000313" key="2">
    <source>
        <dbReference type="Proteomes" id="UP001174936"/>
    </source>
</evidence>
<name>A0AA40CWW0_9PEZI</name>
<keyword evidence="2" id="KW-1185">Reference proteome</keyword>
<sequence>MSGAEFIVGAVLASVPITLDVYDRSGRVFEVFSIFRHYPREVLIFKTKLDVQRTIFRNKAVNLLTAITNDRPKVEDVVKQPLSESARHGLVIASAYRNRLDTLRESFESCRQIANHIRDCLELICSQYDEFDAEVGEKRDNMSYSDWLKHLKTRFKLGLQKPQICKAIEELRNLNRDFVLITDQITRALEEVVGQHRSASGGTVRRQVKSLNMLQKCHRGPEDAAATQQLATVLEESLGRFPVPVPTVALANQSEVSTSKTRRFFRIFRKGRSKENQQQAYGPSPLAQPAFHLPVLSEPHTRLQIHGPSGGGASVRNPAIAITSSDLTSTEDFCKSLNSASAARTLLKSFSVPHAQWFSVPQGPDTHQVQSLSDMVRWIAEEPILRSLPRHLLVDVASNIAEGIMQFYSTPWLASSDLGDTTASGGGKAAAERPSDYRAAEKLAQLLVNQMGLSYARVIKKCLGCDFGLEETDLENEDLLETATTDASVASASSSTVSDVLEGSLSEARGWKMMFDNALMEIDFAKSSVEMLMKQRKRYRELTKDGWKPIVVI</sequence>
<dbReference type="AlphaFoldDB" id="A0AA40CWW0"/>
<dbReference type="PANTHER" id="PTHR35186">
    <property type="entry name" value="ANK_REP_REGION DOMAIN-CONTAINING PROTEIN"/>
    <property type="match status" value="1"/>
</dbReference>
<gene>
    <name evidence="1" type="ORF">B0T16DRAFT_454520</name>
</gene>
<dbReference type="EMBL" id="JAULSV010000002">
    <property type="protein sequence ID" value="KAK0652118.1"/>
    <property type="molecule type" value="Genomic_DNA"/>
</dbReference>
<accession>A0AA40CWW0</accession>
<proteinExistence type="predicted"/>
<evidence type="ECO:0000313" key="1">
    <source>
        <dbReference type="EMBL" id="KAK0652118.1"/>
    </source>
</evidence>
<dbReference type="Proteomes" id="UP001174936">
    <property type="component" value="Unassembled WGS sequence"/>
</dbReference>
<protein>
    <submittedName>
        <fullName evidence="1">Uncharacterized protein</fullName>
    </submittedName>
</protein>
<comment type="caution">
    <text evidence="1">The sequence shown here is derived from an EMBL/GenBank/DDBJ whole genome shotgun (WGS) entry which is preliminary data.</text>
</comment>